<keyword evidence="2" id="KW-1185">Reference proteome</keyword>
<accession>A0A0A3YK86</accession>
<dbReference type="EMBL" id="JRUQ01000076">
    <property type="protein sequence ID" value="KGT87212.1"/>
    <property type="molecule type" value="Genomic_DNA"/>
</dbReference>
<dbReference type="AlphaFoldDB" id="A0A0A3YK86"/>
<name>A0A0A3YK86_9GAMM</name>
<dbReference type="Proteomes" id="UP000030351">
    <property type="component" value="Unassembled WGS sequence"/>
</dbReference>
<comment type="caution">
    <text evidence="1">The sequence shown here is derived from an EMBL/GenBank/DDBJ whole genome shotgun (WGS) entry which is preliminary data.</text>
</comment>
<sequence>MHERLVSVPARLTAENGAKAALMGEFKVEYEMCCFQCDGAGCDECNDRGSWVERHIIPWDTVKEIYSAAITHFESAGGSS</sequence>
<evidence type="ECO:0000313" key="1">
    <source>
        <dbReference type="EMBL" id="KGT87212.1"/>
    </source>
</evidence>
<protein>
    <submittedName>
        <fullName evidence="1">Uncharacterized protein</fullName>
    </submittedName>
</protein>
<evidence type="ECO:0000313" key="2">
    <source>
        <dbReference type="Proteomes" id="UP000030351"/>
    </source>
</evidence>
<reference evidence="1 2" key="1">
    <citation type="submission" date="2014-10" db="EMBL/GenBank/DDBJ databases">
        <title>Genome sequence of Erwinia typographi M043b.</title>
        <authorList>
            <person name="Chan K.-G."/>
            <person name="Tan W.-S."/>
        </authorList>
    </citation>
    <scope>NUCLEOTIDE SEQUENCE [LARGE SCALE GENOMIC DNA]</scope>
    <source>
        <strain evidence="1 2">M043b</strain>
    </source>
</reference>
<proteinExistence type="predicted"/>
<dbReference type="STRING" id="371042.NG99_23590"/>
<gene>
    <name evidence="1" type="ORF">NG99_23590</name>
</gene>
<organism evidence="1 2">
    <name type="scientific">Erwinia typographi</name>
    <dbReference type="NCBI Taxonomy" id="371042"/>
    <lineage>
        <taxon>Bacteria</taxon>
        <taxon>Pseudomonadati</taxon>
        <taxon>Pseudomonadota</taxon>
        <taxon>Gammaproteobacteria</taxon>
        <taxon>Enterobacterales</taxon>
        <taxon>Erwiniaceae</taxon>
        <taxon>Erwinia</taxon>
    </lineage>
</organism>